<reference evidence="3" key="2">
    <citation type="submission" date="2018-03" db="EMBL/GenBank/DDBJ databases">
        <authorList>
            <person name="Derbyshire K."/>
            <person name="Gray T.A."/>
            <person name="Champion M."/>
        </authorList>
    </citation>
    <scope>NUCLEOTIDE SEQUENCE [LARGE SCALE GENOMIC DNA]</scope>
    <source>
        <strain evidence="3">MKD8</strain>
    </source>
</reference>
<evidence type="ECO:0000313" key="3">
    <source>
        <dbReference type="Proteomes" id="UP000011200"/>
    </source>
</evidence>
<feature type="region of interest" description="Disordered" evidence="1">
    <location>
        <begin position="292"/>
        <end position="399"/>
    </location>
</feature>
<evidence type="ECO:0000256" key="1">
    <source>
        <dbReference type="SAM" id="MobiDB-lite"/>
    </source>
</evidence>
<name>A0A2U9PX20_MYCSE</name>
<organism evidence="2 3">
    <name type="scientific">Mycolicibacterium smegmatis (strain MKD8)</name>
    <name type="common">Mycobacterium smegmatis</name>
    <dbReference type="NCBI Taxonomy" id="1214915"/>
    <lineage>
        <taxon>Bacteria</taxon>
        <taxon>Bacillati</taxon>
        <taxon>Actinomycetota</taxon>
        <taxon>Actinomycetes</taxon>
        <taxon>Mycobacteriales</taxon>
        <taxon>Mycobacteriaceae</taxon>
        <taxon>Mycolicibacterium</taxon>
    </lineage>
</organism>
<dbReference type="Proteomes" id="UP000011200">
    <property type="component" value="Chromosome"/>
</dbReference>
<dbReference type="EMBL" id="CP027541">
    <property type="protein sequence ID" value="AWT56336.1"/>
    <property type="molecule type" value="Genomic_DNA"/>
</dbReference>
<feature type="compositionally biased region" description="Polar residues" evidence="1">
    <location>
        <begin position="422"/>
        <end position="431"/>
    </location>
</feature>
<sequence>MAVRPLVTTGAALISAGALVAATPALFVPKDEIAIAAPSMATAPKQLTVDQVDLLALSLQGLYQAFFQGYGGYANPGTEEVTTYERNPDGTLVLDANGDPIPITTEEPVFGDCTATGAVCLSGFPGAAYYLSDELLPLGDVDNIFFESGIVPFFQIAAQTIAAEVDALDPTGRLTLERRVTDFFEGGATQLVGNTLLDNLSEGTVAYGLTNSFFFGYGENAGVVAALTYVVDAIAQGTADPVPNPINPLGPGVSSATVETQLVSKQAIEQKVVEGEDPASTNILTRSRFSVPVSGEAPGFKSDANTTPVLEKDGLGEETTSDGVAPAVNVTSPQSAALGQAPETPATAPDGPSAPAAEVKEETESTGAMANTKDGNKFTPGVILSPGGRKSSSANGWEKLEQDVKKGINTLGKIFNKGKTSKPATTSTTDNAGEGGEGGGDE</sequence>
<accession>A0A2U9PX20</accession>
<feature type="region of interest" description="Disordered" evidence="1">
    <location>
        <begin position="414"/>
        <end position="442"/>
    </location>
</feature>
<reference evidence="2 3" key="1">
    <citation type="journal article" date="2013" name="Genome Announc.">
        <title>Draft genome sequence of MKD8, a conjugal recipient Mycobacterium smegmatis strain.</title>
        <authorList>
            <person name="Gray T.A."/>
            <person name="Palumbo M.J."/>
            <person name="Derbyshire K.M."/>
        </authorList>
    </citation>
    <scope>NUCLEOTIDE SEQUENCE [LARGE SCALE GENOMIC DNA]</scope>
    <source>
        <strain evidence="2 3">MKD8</strain>
    </source>
</reference>
<protein>
    <submittedName>
        <fullName evidence="2">Uncharacterized protein</fullName>
    </submittedName>
</protein>
<dbReference type="RefSeq" id="WP_003896904.1">
    <property type="nucleotide sequence ID" value="NZ_CP027541.1"/>
</dbReference>
<proteinExistence type="predicted"/>
<evidence type="ECO:0000313" key="2">
    <source>
        <dbReference type="EMBL" id="AWT56336.1"/>
    </source>
</evidence>
<gene>
    <name evidence="2" type="ORF">D806_053890</name>
</gene>
<dbReference type="AlphaFoldDB" id="A0A2U9PX20"/>
<feature type="compositionally biased region" description="Gly residues" evidence="1">
    <location>
        <begin position="433"/>
        <end position="442"/>
    </location>
</feature>